<name>A0A5B7FGY0_PORTR</name>
<dbReference type="AlphaFoldDB" id="A0A5B7FGY0"/>
<proteinExistence type="predicted"/>
<organism evidence="1 2">
    <name type="scientific">Portunus trituberculatus</name>
    <name type="common">Swimming crab</name>
    <name type="synonym">Neptunus trituberculatus</name>
    <dbReference type="NCBI Taxonomy" id="210409"/>
    <lineage>
        <taxon>Eukaryota</taxon>
        <taxon>Metazoa</taxon>
        <taxon>Ecdysozoa</taxon>
        <taxon>Arthropoda</taxon>
        <taxon>Crustacea</taxon>
        <taxon>Multicrustacea</taxon>
        <taxon>Malacostraca</taxon>
        <taxon>Eumalacostraca</taxon>
        <taxon>Eucarida</taxon>
        <taxon>Decapoda</taxon>
        <taxon>Pleocyemata</taxon>
        <taxon>Brachyura</taxon>
        <taxon>Eubrachyura</taxon>
        <taxon>Portunoidea</taxon>
        <taxon>Portunidae</taxon>
        <taxon>Portuninae</taxon>
        <taxon>Portunus</taxon>
    </lineage>
</organism>
<dbReference type="Proteomes" id="UP000324222">
    <property type="component" value="Unassembled WGS sequence"/>
</dbReference>
<accession>A0A5B7FGY0</accession>
<keyword evidence="2" id="KW-1185">Reference proteome</keyword>
<protein>
    <submittedName>
        <fullName evidence="1">Uncharacterized protein</fullName>
    </submittedName>
</protein>
<reference evidence="1 2" key="1">
    <citation type="submission" date="2019-05" db="EMBL/GenBank/DDBJ databases">
        <title>Another draft genome of Portunus trituberculatus and its Hox gene families provides insights of decapod evolution.</title>
        <authorList>
            <person name="Jeong J.-H."/>
            <person name="Song I."/>
            <person name="Kim S."/>
            <person name="Choi T."/>
            <person name="Kim D."/>
            <person name="Ryu S."/>
            <person name="Kim W."/>
        </authorList>
    </citation>
    <scope>NUCLEOTIDE SEQUENCE [LARGE SCALE GENOMIC DNA]</scope>
    <source>
        <tissue evidence="1">Muscle</tissue>
    </source>
</reference>
<gene>
    <name evidence="1" type="ORF">E2C01_037376</name>
</gene>
<sequence>MKYSKTKAFLQKNSQDLKTNKHKSFGGAASMVTINGTKRFLEIKNAIVSMAATHSGAPHEHLPITCPDCFLLYGDFVATYYKDTK</sequence>
<dbReference type="EMBL" id="VSRR010005960">
    <property type="protein sequence ID" value="MPC43724.1"/>
    <property type="molecule type" value="Genomic_DNA"/>
</dbReference>
<evidence type="ECO:0000313" key="2">
    <source>
        <dbReference type="Proteomes" id="UP000324222"/>
    </source>
</evidence>
<evidence type="ECO:0000313" key="1">
    <source>
        <dbReference type="EMBL" id="MPC43724.1"/>
    </source>
</evidence>
<comment type="caution">
    <text evidence="1">The sequence shown here is derived from an EMBL/GenBank/DDBJ whole genome shotgun (WGS) entry which is preliminary data.</text>
</comment>